<dbReference type="SUPFAM" id="SSF46689">
    <property type="entry name" value="Homeodomain-like"/>
    <property type="match status" value="1"/>
</dbReference>
<feature type="domain" description="PucR C-terminal helix-turn-helix" evidence="2">
    <location>
        <begin position="174"/>
        <end position="230"/>
    </location>
</feature>
<evidence type="ECO:0000259" key="2">
    <source>
        <dbReference type="Pfam" id="PF13556"/>
    </source>
</evidence>
<gene>
    <name evidence="3" type="ORF">DES52_102351</name>
</gene>
<dbReference type="InterPro" id="IPR025736">
    <property type="entry name" value="PucR_C-HTH_dom"/>
</dbReference>
<organism evidence="3 4">
    <name type="scientific">Deinococcus yavapaiensis KR-236</name>
    <dbReference type="NCBI Taxonomy" id="694435"/>
    <lineage>
        <taxon>Bacteria</taxon>
        <taxon>Thermotogati</taxon>
        <taxon>Deinococcota</taxon>
        <taxon>Deinococci</taxon>
        <taxon>Deinococcales</taxon>
        <taxon>Deinococcaceae</taxon>
        <taxon>Deinococcus</taxon>
    </lineage>
</organism>
<protein>
    <submittedName>
        <fullName evidence="3">Purine catabolism regulator</fullName>
    </submittedName>
</protein>
<dbReference type="PANTHER" id="PTHR33744:SF1">
    <property type="entry name" value="DNA-BINDING TRANSCRIPTIONAL ACTIVATOR ADER"/>
    <property type="match status" value="1"/>
</dbReference>
<name>A0A318SMS5_9DEIO</name>
<dbReference type="OrthoDB" id="143422at2"/>
<dbReference type="InterPro" id="IPR042070">
    <property type="entry name" value="PucR_C-HTH_sf"/>
</dbReference>
<evidence type="ECO:0000313" key="3">
    <source>
        <dbReference type="EMBL" id="PYE55983.1"/>
    </source>
</evidence>
<accession>A0A318SMS5</accession>
<dbReference type="RefSeq" id="WP_110885547.1">
    <property type="nucleotide sequence ID" value="NZ_QJSX01000002.1"/>
</dbReference>
<reference evidence="3 4" key="1">
    <citation type="submission" date="2018-06" db="EMBL/GenBank/DDBJ databases">
        <title>Genomic Encyclopedia of Type Strains, Phase IV (KMG-IV): sequencing the most valuable type-strain genomes for metagenomic binning, comparative biology and taxonomic classification.</title>
        <authorList>
            <person name="Goeker M."/>
        </authorList>
    </citation>
    <scope>NUCLEOTIDE SEQUENCE [LARGE SCALE GENOMIC DNA]</scope>
    <source>
        <strain evidence="3 4">DSM 18048</strain>
    </source>
</reference>
<comment type="caution">
    <text evidence="3">The sequence shown here is derived from an EMBL/GenBank/DDBJ whole genome shotgun (WGS) entry which is preliminary data.</text>
</comment>
<dbReference type="InterPro" id="IPR051448">
    <property type="entry name" value="CdaR-like_regulators"/>
</dbReference>
<keyword evidence="4" id="KW-1185">Reference proteome</keyword>
<dbReference type="PANTHER" id="PTHR33744">
    <property type="entry name" value="CARBOHYDRATE DIACID REGULATOR"/>
    <property type="match status" value="1"/>
</dbReference>
<dbReference type="Pfam" id="PF13556">
    <property type="entry name" value="HTH_30"/>
    <property type="match status" value="1"/>
</dbReference>
<evidence type="ECO:0000259" key="1">
    <source>
        <dbReference type="Pfam" id="PF07905"/>
    </source>
</evidence>
<dbReference type="Gene3D" id="1.10.10.2840">
    <property type="entry name" value="PucR C-terminal helix-turn-helix domain"/>
    <property type="match status" value="1"/>
</dbReference>
<dbReference type="Proteomes" id="UP000248326">
    <property type="component" value="Unassembled WGS sequence"/>
</dbReference>
<dbReference type="InterPro" id="IPR012914">
    <property type="entry name" value="PucR_dom"/>
</dbReference>
<dbReference type="EMBL" id="QJSX01000002">
    <property type="protein sequence ID" value="PYE55983.1"/>
    <property type="molecule type" value="Genomic_DNA"/>
</dbReference>
<proteinExistence type="predicted"/>
<evidence type="ECO:0000313" key="4">
    <source>
        <dbReference type="Proteomes" id="UP000248326"/>
    </source>
</evidence>
<sequence>MLPTLREILDLPAFSGALVLSGQGQLEARVTWVHVSEVLDGHRFLSGGELLLSTGLELANASVEARGQYVRNLAQSGATGLALELVRNLRDVPPEMLGAARMLNFPILAFSHEVRFADLTRAAHERILRPHGSPGEGSLAPVMAALVETGRAETFVKAQLGPLLTLPSRPRATLLATLDFLLRHHMNVAEVARQLGVRRQTIYYRLDQVTGMLGDIGEARRSVALALALQLCRDGAVELDRIGQSVS</sequence>
<feature type="domain" description="Purine catabolism PurC-like" evidence="1">
    <location>
        <begin position="7"/>
        <end position="127"/>
    </location>
</feature>
<dbReference type="Pfam" id="PF07905">
    <property type="entry name" value="PucR"/>
    <property type="match status" value="1"/>
</dbReference>
<dbReference type="AlphaFoldDB" id="A0A318SMS5"/>
<dbReference type="InterPro" id="IPR009057">
    <property type="entry name" value="Homeodomain-like_sf"/>
</dbReference>